<dbReference type="GO" id="GO:0030042">
    <property type="term" value="P:actin filament depolymerization"/>
    <property type="evidence" value="ECO:0007669"/>
    <property type="project" value="TreeGrafter"/>
</dbReference>
<dbReference type="SUPFAM" id="SSF55753">
    <property type="entry name" value="Actin depolymerizing proteins"/>
    <property type="match status" value="2"/>
</dbReference>
<dbReference type="GO" id="GO:0003785">
    <property type="term" value="F:actin monomer binding"/>
    <property type="evidence" value="ECO:0007669"/>
    <property type="project" value="TreeGrafter"/>
</dbReference>
<evidence type="ECO:0000256" key="1">
    <source>
        <dbReference type="ARBA" id="ARBA00004245"/>
    </source>
</evidence>
<evidence type="ECO:0000256" key="7">
    <source>
        <dbReference type="ARBA" id="ARBA00038532"/>
    </source>
</evidence>
<protein>
    <recommendedName>
        <fullName evidence="9">ADF-H domain-containing protein</fullName>
    </recommendedName>
</protein>
<dbReference type="InterPro" id="IPR028458">
    <property type="entry name" value="Twinfilin"/>
</dbReference>
<evidence type="ECO:0000259" key="9">
    <source>
        <dbReference type="PROSITE" id="PS51263"/>
    </source>
</evidence>
<reference evidence="11" key="1">
    <citation type="submission" date="2016-05" db="EMBL/GenBank/DDBJ databases">
        <title>Comparative genomics of biotechnologically important yeasts.</title>
        <authorList>
            <consortium name="DOE Joint Genome Institute"/>
            <person name="Riley R."/>
            <person name="Haridas S."/>
            <person name="Wolfe K.H."/>
            <person name="Lopes M.R."/>
            <person name="Hittinger C.T."/>
            <person name="Goker M."/>
            <person name="Salamov A."/>
            <person name="Wisecaver J."/>
            <person name="Long T.M."/>
            <person name="Aerts A.L."/>
            <person name="Barry K."/>
            <person name="Choi C."/>
            <person name="Clum A."/>
            <person name="Coughlan A.Y."/>
            <person name="Deshpande S."/>
            <person name="Douglass A.P."/>
            <person name="Hanson S.J."/>
            <person name="Klenk H.-P."/>
            <person name="Labutti K."/>
            <person name="Lapidus A."/>
            <person name="Lindquist E."/>
            <person name="Lipzen A."/>
            <person name="Meier-Kolthoff J.P."/>
            <person name="Ohm R.A."/>
            <person name="Otillar R.P."/>
            <person name="Pangilinan J."/>
            <person name="Peng Y."/>
            <person name="Rokas A."/>
            <person name="Rosa C.A."/>
            <person name="Scheuner C."/>
            <person name="Sibirny A.A."/>
            <person name="Slot J.C."/>
            <person name="Stielow J.B."/>
            <person name="Sun H."/>
            <person name="Kurtzman C.P."/>
            <person name="Blackwell M."/>
            <person name="Grigoriev I.V."/>
            <person name="Jeffries T.W."/>
        </authorList>
    </citation>
    <scope>NUCLEOTIDE SEQUENCE [LARGE SCALE GENOMIC DNA]</scope>
    <source>
        <strain evidence="11">NRRL Y-12698</strain>
    </source>
</reference>
<keyword evidence="4" id="KW-0677">Repeat</keyword>
<comment type="subunit">
    <text evidence="7">Interacts with G-actin; ADP-actin form.</text>
</comment>
<dbReference type="SMART" id="SM00102">
    <property type="entry name" value="ADF"/>
    <property type="match status" value="2"/>
</dbReference>
<dbReference type="PANTHER" id="PTHR13759">
    <property type="entry name" value="TWINFILIN"/>
    <property type="match status" value="1"/>
</dbReference>
<feature type="domain" description="ADF-H" evidence="9">
    <location>
        <begin position="5"/>
        <end position="146"/>
    </location>
</feature>
<dbReference type="CDD" id="cd11285">
    <property type="entry name" value="ADF_Twf-N_like"/>
    <property type="match status" value="1"/>
</dbReference>
<feature type="domain" description="ADF-H" evidence="9">
    <location>
        <begin position="189"/>
        <end position="320"/>
    </location>
</feature>
<keyword evidence="5" id="KW-0009">Actin-binding</keyword>
<dbReference type="InterPro" id="IPR002108">
    <property type="entry name" value="ADF-H"/>
</dbReference>
<evidence type="ECO:0000256" key="4">
    <source>
        <dbReference type="ARBA" id="ARBA00022737"/>
    </source>
</evidence>
<dbReference type="GO" id="GO:0005884">
    <property type="term" value="C:actin filament"/>
    <property type="evidence" value="ECO:0007669"/>
    <property type="project" value="TreeGrafter"/>
</dbReference>
<dbReference type="Gene3D" id="3.40.20.10">
    <property type="entry name" value="Severin"/>
    <property type="match status" value="2"/>
</dbReference>
<dbReference type="EMBL" id="KV454441">
    <property type="protein sequence ID" value="ODQ77333.1"/>
    <property type="molecule type" value="Genomic_DNA"/>
</dbReference>
<proteinExistence type="inferred from homology"/>
<dbReference type="GO" id="GO:0005737">
    <property type="term" value="C:cytoplasm"/>
    <property type="evidence" value="ECO:0007669"/>
    <property type="project" value="TreeGrafter"/>
</dbReference>
<dbReference type="OrthoDB" id="10006997at2759"/>
<evidence type="ECO:0000313" key="10">
    <source>
        <dbReference type="EMBL" id="ODQ77333.1"/>
    </source>
</evidence>
<dbReference type="Proteomes" id="UP000094336">
    <property type="component" value="Unassembled WGS sequence"/>
</dbReference>
<dbReference type="RefSeq" id="XP_018982661.1">
    <property type="nucleotide sequence ID" value="XM_019130637.1"/>
</dbReference>
<keyword evidence="11" id="KW-1185">Reference proteome</keyword>
<keyword evidence="6" id="KW-0206">Cytoskeleton</keyword>
<feature type="region of interest" description="Disordered" evidence="8">
    <location>
        <begin position="318"/>
        <end position="340"/>
    </location>
</feature>
<dbReference type="PROSITE" id="PS51263">
    <property type="entry name" value="ADF_H"/>
    <property type="match status" value="2"/>
</dbReference>
<dbReference type="AlphaFoldDB" id="A0A1E3QHZ2"/>
<dbReference type="InterPro" id="IPR029006">
    <property type="entry name" value="ADF-H/Gelsolin-like_dom_sf"/>
</dbReference>
<name>A0A1E3QHZ2_9ASCO</name>
<accession>A0A1E3QHZ2</accession>
<dbReference type="GeneID" id="30148490"/>
<keyword evidence="3" id="KW-0963">Cytoplasm</keyword>
<comment type="subcellular location">
    <subcellularLocation>
        <location evidence="1">Cytoplasm</location>
        <location evidence="1">Cytoskeleton</location>
    </subcellularLocation>
</comment>
<dbReference type="STRING" id="984486.A0A1E3QHZ2"/>
<feature type="compositionally biased region" description="Basic residues" evidence="8">
    <location>
        <begin position="330"/>
        <end position="340"/>
    </location>
</feature>
<organism evidence="10 11">
    <name type="scientific">Babjeviella inositovora NRRL Y-12698</name>
    <dbReference type="NCBI Taxonomy" id="984486"/>
    <lineage>
        <taxon>Eukaryota</taxon>
        <taxon>Fungi</taxon>
        <taxon>Dikarya</taxon>
        <taxon>Ascomycota</taxon>
        <taxon>Saccharomycotina</taxon>
        <taxon>Pichiomycetes</taxon>
        <taxon>Serinales incertae sedis</taxon>
        <taxon>Babjeviella</taxon>
    </lineage>
</organism>
<evidence type="ECO:0000256" key="5">
    <source>
        <dbReference type="ARBA" id="ARBA00023203"/>
    </source>
</evidence>
<comment type="similarity">
    <text evidence="2">Belongs to the actin-binding proteins ADF family. Twinfilin subfamily.</text>
</comment>
<dbReference type="PANTHER" id="PTHR13759:SF1">
    <property type="entry name" value="TWINFILIN"/>
    <property type="match status" value="1"/>
</dbReference>
<evidence type="ECO:0000256" key="6">
    <source>
        <dbReference type="ARBA" id="ARBA00023212"/>
    </source>
</evidence>
<dbReference type="GO" id="GO:0051015">
    <property type="term" value="F:actin filament binding"/>
    <property type="evidence" value="ECO:0007669"/>
    <property type="project" value="TreeGrafter"/>
</dbReference>
<gene>
    <name evidence="10" type="ORF">BABINDRAFT_169207</name>
</gene>
<evidence type="ECO:0000256" key="3">
    <source>
        <dbReference type="ARBA" id="ARBA00022490"/>
    </source>
</evidence>
<dbReference type="GO" id="GO:0051016">
    <property type="term" value="P:barbed-end actin filament capping"/>
    <property type="evidence" value="ECO:0007669"/>
    <property type="project" value="TreeGrafter"/>
</dbReference>
<evidence type="ECO:0000256" key="8">
    <source>
        <dbReference type="SAM" id="MobiDB-lite"/>
    </source>
</evidence>
<evidence type="ECO:0000256" key="2">
    <source>
        <dbReference type="ARBA" id="ARBA00009557"/>
    </source>
</evidence>
<sequence length="340" mass="37621">MSAQSGITASPQLLAKFHQFLEQDAKCFVIKIDDTLTQITPFEIISGIASHLTHEDFETLQSLLQHSGIENEPAYIILQNDNSAADKSYTFVSYVPDYATVRLKMIYASTKSTLLKELSASIKLTSSIFITDFDELSLANWKTIVKHERSETPLSEQEQSLQKIKNDELSYLISNKPQKLADVSSGSSSGVLSFQLTPEAQQEIAGTSAVGSLINLGITSNETVKVTSVATVAGHSDLLSEINFPEQPQYSLYHYAQDRYAFIYSCPSGSKVKLRMLYASNKLGLINTLKGPTFGLNVDKEVEVGDISELEVSEFELSEQKSDANSNRLKFNKPKGPRRK</sequence>
<evidence type="ECO:0000313" key="11">
    <source>
        <dbReference type="Proteomes" id="UP000094336"/>
    </source>
</evidence>
<dbReference type="Pfam" id="PF00241">
    <property type="entry name" value="Cofilin_ADF"/>
    <property type="match status" value="2"/>
</dbReference>